<gene>
    <name evidence="7" type="primary">TDEL0H01040</name>
    <name evidence="7" type="ORF">TDEL_0H01040</name>
</gene>
<dbReference type="InterPro" id="IPR029427">
    <property type="entry name" value="AIM23"/>
</dbReference>
<dbReference type="GO" id="GO:0097177">
    <property type="term" value="F:mitochondrial ribosome binding"/>
    <property type="evidence" value="ECO:0007669"/>
    <property type="project" value="EnsemblFungi"/>
</dbReference>
<dbReference type="KEGG" id="tdl:TDEL_0H01040"/>
<reference evidence="7 8" key="1">
    <citation type="journal article" date="2011" name="Proc. Natl. Acad. Sci. U.S.A.">
        <title>Evolutionary erosion of yeast sex chromosomes by mating-type switching accidents.</title>
        <authorList>
            <person name="Gordon J.L."/>
            <person name="Armisen D."/>
            <person name="Proux-Wera E."/>
            <person name="Oheigeartaigh S.S."/>
            <person name="Byrne K.P."/>
            <person name="Wolfe K.H."/>
        </authorList>
    </citation>
    <scope>NUCLEOTIDE SEQUENCE [LARGE SCALE GENOMIC DNA]</scope>
    <source>
        <strain evidence="8">ATCC 10662 / CBS 1146 / NBRC 0425 / NCYC 2629 / NRRL Y-866</strain>
    </source>
</reference>
<feature type="region of interest" description="Disordered" evidence="6">
    <location>
        <begin position="48"/>
        <end position="87"/>
    </location>
</feature>
<evidence type="ECO:0000313" key="8">
    <source>
        <dbReference type="Proteomes" id="UP000005627"/>
    </source>
</evidence>
<dbReference type="HOGENOM" id="CLU_057910_0_0_1"/>
<feature type="compositionally biased region" description="Polar residues" evidence="6">
    <location>
        <begin position="48"/>
        <end position="62"/>
    </location>
</feature>
<feature type="compositionally biased region" description="Basic and acidic residues" evidence="6">
    <location>
        <begin position="319"/>
        <end position="354"/>
    </location>
</feature>
<dbReference type="FunCoup" id="G8ZZB9">
    <property type="interactions" value="48"/>
</dbReference>
<proteinExistence type="inferred from homology"/>
<dbReference type="Proteomes" id="UP000005627">
    <property type="component" value="Chromosome 8"/>
</dbReference>
<dbReference type="GO" id="GO:0005739">
    <property type="term" value="C:mitochondrion"/>
    <property type="evidence" value="ECO:0007669"/>
    <property type="project" value="UniProtKB-SubCell"/>
</dbReference>
<accession>G8ZZB9</accession>
<feature type="region of interest" description="Disordered" evidence="6">
    <location>
        <begin position="312"/>
        <end position="354"/>
    </location>
</feature>
<dbReference type="Pfam" id="PF14877">
    <property type="entry name" value="mIF3"/>
    <property type="match status" value="1"/>
</dbReference>
<evidence type="ECO:0000256" key="2">
    <source>
        <dbReference type="ARBA" id="ARBA00008476"/>
    </source>
</evidence>
<comment type="similarity">
    <text evidence="2">Belongs to the AIM23 family.</text>
</comment>
<dbReference type="GeneID" id="11500969"/>
<comment type="subcellular location">
    <subcellularLocation>
        <location evidence="1">Mitochondrion</location>
    </subcellularLocation>
</comment>
<dbReference type="eggNOG" id="ENOG502RY27">
    <property type="taxonomic scope" value="Eukaryota"/>
</dbReference>
<keyword evidence="5" id="KW-0496">Mitochondrion</keyword>
<evidence type="ECO:0000256" key="5">
    <source>
        <dbReference type="ARBA" id="ARBA00023128"/>
    </source>
</evidence>
<dbReference type="RefSeq" id="XP_003683174.1">
    <property type="nucleotide sequence ID" value="XM_003683126.1"/>
</dbReference>
<organism evidence="7 8">
    <name type="scientific">Torulaspora delbrueckii</name>
    <name type="common">Yeast</name>
    <name type="synonym">Candida colliculosa</name>
    <dbReference type="NCBI Taxonomy" id="4950"/>
    <lineage>
        <taxon>Eukaryota</taxon>
        <taxon>Fungi</taxon>
        <taxon>Dikarya</taxon>
        <taxon>Ascomycota</taxon>
        <taxon>Saccharomycotina</taxon>
        <taxon>Saccharomycetes</taxon>
        <taxon>Saccharomycetales</taxon>
        <taxon>Saccharomycetaceae</taxon>
        <taxon>Torulaspora</taxon>
    </lineage>
</organism>
<dbReference type="AlphaFoldDB" id="G8ZZB9"/>
<evidence type="ECO:0000256" key="3">
    <source>
        <dbReference type="ARBA" id="ARBA00013994"/>
    </source>
</evidence>
<evidence type="ECO:0000313" key="7">
    <source>
        <dbReference type="EMBL" id="CCE93963.1"/>
    </source>
</evidence>
<dbReference type="InParanoid" id="G8ZZB9"/>
<keyword evidence="8" id="KW-1185">Reference proteome</keyword>
<protein>
    <recommendedName>
        <fullName evidence="3">Altered inheritance of mitochondria protein 23, mitochondrial</fullName>
    </recommendedName>
</protein>
<evidence type="ECO:0000256" key="4">
    <source>
        <dbReference type="ARBA" id="ARBA00022946"/>
    </source>
</evidence>
<name>G8ZZB9_TORDE</name>
<dbReference type="GO" id="GO:0070124">
    <property type="term" value="P:mitochondrial translational initiation"/>
    <property type="evidence" value="ECO:0007669"/>
    <property type="project" value="EnsemblFungi"/>
</dbReference>
<sequence length="354" mass="40111">MWRIAIVKCSGRIAPCGEARREFHHGLSQLNWMLSNDIVRNALTPKNVSLETHNNGKGSSQRRGLPKSGPKNRTTNKNKGSGKKNVAVTWSTGSDRDKEAANSVLSQIFRMNRAGNIKIINSETSKPEETNIRTFGKGINLEENGLVIVNFEEVGTLKIPLVKLVERKVALKRFSDEKARQKEKELIDMGVLKKKPAKLGDSDKGEDSVKQIKVSWQIKDDDLSKQKSHEIINQLKKGYKVHLYIADKAHINSKNLAADFDNVQKPNTKKLSNKDLQQRSSVYEKLQEIFEEYSAQPVIEGSVETKMLIKLTPKVSPAGDKDSKQALKEQRKKERQEKLMMRLERKKQRSAETD</sequence>
<keyword evidence="4" id="KW-0809">Transit peptide</keyword>
<evidence type="ECO:0000256" key="6">
    <source>
        <dbReference type="SAM" id="MobiDB-lite"/>
    </source>
</evidence>
<dbReference type="OrthoDB" id="3996489at2759"/>
<evidence type="ECO:0000256" key="1">
    <source>
        <dbReference type="ARBA" id="ARBA00004173"/>
    </source>
</evidence>
<dbReference type="EMBL" id="HE616749">
    <property type="protein sequence ID" value="CCE93963.1"/>
    <property type="molecule type" value="Genomic_DNA"/>
</dbReference>